<proteinExistence type="predicted"/>
<protein>
    <submittedName>
        <fullName evidence="2">Esterase-like activity of phytase family protein</fullName>
    </submittedName>
</protein>
<evidence type="ECO:0000259" key="1">
    <source>
        <dbReference type="Pfam" id="PF13449"/>
    </source>
</evidence>
<gene>
    <name evidence="2" type="ORF">Q9K02_01570</name>
</gene>
<evidence type="ECO:0000313" key="3">
    <source>
        <dbReference type="Proteomes" id="UP001240639"/>
    </source>
</evidence>
<evidence type="ECO:0000313" key="2">
    <source>
        <dbReference type="EMBL" id="MDP4573827.1"/>
    </source>
</evidence>
<dbReference type="Pfam" id="PF13449">
    <property type="entry name" value="Phytase-like"/>
    <property type="match status" value="1"/>
</dbReference>
<dbReference type="Proteomes" id="UP001240639">
    <property type="component" value="Unassembled WGS sequence"/>
</dbReference>
<accession>A0ABT9HLT0</accession>
<name>A0ABT9HLT0_9SPHN</name>
<feature type="domain" description="Phytase-like" evidence="1">
    <location>
        <begin position="69"/>
        <end position="308"/>
    </location>
</feature>
<dbReference type="RefSeq" id="WP_305931294.1">
    <property type="nucleotide sequence ID" value="NZ_JAVAIM010000001.1"/>
</dbReference>
<comment type="caution">
    <text evidence="2">The sequence shown here is derived from an EMBL/GenBank/DDBJ whole genome shotgun (WGS) entry which is preliminary data.</text>
</comment>
<organism evidence="2 3">
    <name type="scientific">Qipengyuania profundimaris</name>
    <dbReference type="NCBI Taxonomy" id="3067652"/>
    <lineage>
        <taxon>Bacteria</taxon>
        <taxon>Pseudomonadati</taxon>
        <taxon>Pseudomonadota</taxon>
        <taxon>Alphaproteobacteria</taxon>
        <taxon>Sphingomonadales</taxon>
        <taxon>Erythrobacteraceae</taxon>
        <taxon>Qipengyuania</taxon>
    </lineage>
</organism>
<dbReference type="EMBL" id="JAVAIM010000001">
    <property type="protein sequence ID" value="MDP4573827.1"/>
    <property type="molecule type" value="Genomic_DNA"/>
</dbReference>
<reference evidence="2 3" key="1">
    <citation type="submission" date="2023-08" db="EMBL/GenBank/DDBJ databases">
        <title>genomic of G39.</title>
        <authorList>
            <person name="Wang Y."/>
        </authorList>
    </citation>
    <scope>NUCLEOTIDE SEQUENCE [LARGE SCALE GENOMIC DNA]</scope>
    <source>
        <strain evidence="2 3">G39</strain>
    </source>
</reference>
<dbReference type="InterPro" id="IPR027372">
    <property type="entry name" value="Phytase-like_dom"/>
</dbReference>
<keyword evidence="3" id="KW-1185">Reference proteome</keyword>
<sequence length="333" mass="36182">MTVGMRPARLVLALIVAVGLLPPVWLRDPPATGKPSRIGEIIALEHRGARAGPFVLTGAWRIDGDPKMFGGFSALTALPGDRLIAASDGGKKIVFTRPDMEGPPPVLSPFGPETDVNKIGADLESLTRDPESGMLWAAYEFSQSIRRFTPELVEDGAIRPAAMRDWGDNSGAEAFARLPDGRFVAIEEGATEFGGYSHRALVFPSDPVAGERPVAFRVGVPGGYRPVDLIAVDEDRALVLLRELEFGFPPRFATAIGELDTRSIAEGVRVDVTIVARLGDGFPADNYEGMALTDDGDGRHLWLISDDNLMSYQSTYLLKLRWNGERARQKARE</sequence>
<dbReference type="SUPFAM" id="SSF101898">
    <property type="entry name" value="NHL repeat"/>
    <property type="match status" value="1"/>
</dbReference>